<keyword evidence="2" id="KW-0472">Membrane</keyword>
<evidence type="ECO:0000313" key="4">
    <source>
        <dbReference type="Proteomes" id="UP000001542"/>
    </source>
</evidence>
<feature type="transmembrane region" description="Helical" evidence="2">
    <location>
        <begin position="78"/>
        <end position="109"/>
    </location>
</feature>
<dbReference type="VEuPathDB" id="TrichDB:TVAG_023480"/>
<dbReference type="VEuPathDB" id="TrichDB:TVAGG3_0849860"/>
<evidence type="ECO:0000256" key="1">
    <source>
        <dbReference type="SAM" id="Coils"/>
    </source>
</evidence>
<keyword evidence="2" id="KW-1133">Transmembrane helix</keyword>
<sequence length="435" mass="50639">MSANSFSFQVLSDKTKRFFSNYPIISGIVSGFLIVFAYILISCVITEINFSHQPFIEFRFGEQKHETKYNEYNIFFRILISIIYSVVYLLICVIKFIIAFPIAIIKYLLCTVKSPKFRHFKIVVRLPAFPDLPLKNTLTDLIIFMYKLSCLFRHILRWILYPFKSVFRLFKRLFNSICKFFTLCLDKYLCYDYDQKCCEEEEEYEEVQEEQEPEFIGETGGNVTVNEPVPEDLMKQINQSLTEFVRNYDLYKEGLNSIEGLLNGLEKDIQELSQLEKDQIKENLKESLAKIGAENEEAAKKEIRSLLKALSKEVPIDIYYKKEKVPFTKSITVPFDGKVLYEFTLDHPAFISSLRFANLENYPNHLKKFEIKFISRTSVRRTKEELDVAISGSLRIPLDIPVPCDKIALLVKESYGSGKETVIPPFVVYETVTSS</sequence>
<feature type="coiled-coil region" evidence="1">
    <location>
        <begin position="255"/>
        <end position="313"/>
    </location>
</feature>
<protein>
    <submittedName>
        <fullName evidence="3">Uncharacterized protein</fullName>
    </submittedName>
</protein>
<evidence type="ECO:0000313" key="3">
    <source>
        <dbReference type="EMBL" id="EAX96648.1"/>
    </source>
</evidence>
<evidence type="ECO:0000256" key="2">
    <source>
        <dbReference type="SAM" id="Phobius"/>
    </source>
</evidence>
<accession>A2FEL9</accession>
<organism evidence="3 4">
    <name type="scientific">Trichomonas vaginalis (strain ATCC PRA-98 / G3)</name>
    <dbReference type="NCBI Taxonomy" id="412133"/>
    <lineage>
        <taxon>Eukaryota</taxon>
        <taxon>Metamonada</taxon>
        <taxon>Parabasalia</taxon>
        <taxon>Trichomonadida</taxon>
        <taxon>Trichomonadidae</taxon>
        <taxon>Trichomonas</taxon>
    </lineage>
</organism>
<dbReference type="Proteomes" id="UP000001542">
    <property type="component" value="Unassembled WGS sequence"/>
</dbReference>
<name>A2FEL9_TRIV3</name>
<dbReference type="RefSeq" id="XP_001309578.1">
    <property type="nucleotide sequence ID" value="XM_001309577.1"/>
</dbReference>
<reference evidence="3" key="1">
    <citation type="submission" date="2006-10" db="EMBL/GenBank/DDBJ databases">
        <authorList>
            <person name="Amadeo P."/>
            <person name="Zhao Q."/>
            <person name="Wortman J."/>
            <person name="Fraser-Liggett C."/>
            <person name="Carlton J."/>
        </authorList>
    </citation>
    <scope>NUCLEOTIDE SEQUENCE</scope>
    <source>
        <strain evidence="3">G3</strain>
    </source>
</reference>
<dbReference type="AlphaFoldDB" id="A2FEL9"/>
<dbReference type="EMBL" id="DS113749">
    <property type="protein sequence ID" value="EAX96648.1"/>
    <property type="molecule type" value="Genomic_DNA"/>
</dbReference>
<gene>
    <name evidence="3" type="ORF">TVAG_023480</name>
</gene>
<proteinExistence type="predicted"/>
<dbReference type="KEGG" id="tva:4754421"/>
<reference evidence="3" key="2">
    <citation type="journal article" date="2007" name="Science">
        <title>Draft genome sequence of the sexually transmitted pathogen Trichomonas vaginalis.</title>
        <authorList>
            <person name="Carlton J.M."/>
            <person name="Hirt R.P."/>
            <person name="Silva J.C."/>
            <person name="Delcher A.L."/>
            <person name="Schatz M."/>
            <person name="Zhao Q."/>
            <person name="Wortman J.R."/>
            <person name="Bidwell S.L."/>
            <person name="Alsmark U.C.M."/>
            <person name="Besteiro S."/>
            <person name="Sicheritz-Ponten T."/>
            <person name="Noel C.J."/>
            <person name="Dacks J.B."/>
            <person name="Foster P.G."/>
            <person name="Simillion C."/>
            <person name="Van de Peer Y."/>
            <person name="Miranda-Saavedra D."/>
            <person name="Barton G.J."/>
            <person name="Westrop G.D."/>
            <person name="Mueller S."/>
            <person name="Dessi D."/>
            <person name="Fiori P.L."/>
            <person name="Ren Q."/>
            <person name="Paulsen I."/>
            <person name="Zhang H."/>
            <person name="Bastida-Corcuera F.D."/>
            <person name="Simoes-Barbosa A."/>
            <person name="Brown M.T."/>
            <person name="Hayes R.D."/>
            <person name="Mukherjee M."/>
            <person name="Okumura C.Y."/>
            <person name="Schneider R."/>
            <person name="Smith A.J."/>
            <person name="Vanacova S."/>
            <person name="Villalvazo M."/>
            <person name="Haas B.J."/>
            <person name="Pertea M."/>
            <person name="Feldblyum T.V."/>
            <person name="Utterback T.R."/>
            <person name="Shu C.L."/>
            <person name="Osoegawa K."/>
            <person name="de Jong P.J."/>
            <person name="Hrdy I."/>
            <person name="Horvathova L."/>
            <person name="Zubacova Z."/>
            <person name="Dolezal P."/>
            <person name="Malik S.B."/>
            <person name="Logsdon J.M. Jr."/>
            <person name="Henze K."/>
            <person name="Gupta A."/>
            <person name="Wang C.C."/>
            <person name="Dunne R.L."/>
            <person name="Upcroft J.A."/>
            <person name="Upcroft P."/>
            <person name="White O."/>
            <person name="Salzberg S.L."/>
            <person name="Tang P."/>
            <person name="Chiu C.-H."/>
            <person name="Lee Y.-S."/>
            <person name="Embley T.M."/>
            <person name="Coombs G.H."/>
            <person name="Mottram J.C."/>
            <person name="Tachezy J."/>
            <person name="Fraser-Liggett C.M."/>
            <person name="Johnson P.J."/>
        </authorList>
    </citation>
    <scope>NUCLEOTIDE SEQUENCE [LARGE SCALE GENOMIC DNA]</scope>
    <source>
        <strain evidence="3">G3</strain>
    </source>
</reference>
<keyword evidence="2" id="KW-0812">Transmembrane</keyword>
<feature type="transmembrane region" description="Helical" evidence="2">
    <location>
        <begin position="21"/>
        <end position="41"/>
    </location>
</feature>
<keyword evidence="1" id="KW-0175">Coiled coil</keyword>
<dbReference type="InParanoid" id="A2FEL9"/>
<keyword evidence="4" id="KW-1185">Reference proteome</keyword>